<feature type="chain" id="PRO_5047482217" description="Type IX secretion system membrane protein, PorP/SprF family" evidence="1">
    <location>
        <begin position="24"/>
        <end position="346"/>
    </location>
</feature>
<evidence type="ECO:0000313" key="3">
    <source>
        <dbReference type="Proteomes" id="UP001501410"/>
    </source>
</evidence>
<feature type="signal peptide" evidence="1">
    <location>
        <begin position="1"/>
        <end position="23"/>
    </location>
</feature>
<dbReference type="EMBL" id="BAABEZ010000002">
    <property type="protein sequence ID" value="GAA4449345.1"/>
    <property type="molecule type" value="Genomic_DNA"/>
</dbReference>
<gene>
    <name evidence="2" type="ORF">GCM10023092_03280</name>
</gene>
<dbReference type="InterPro" id="IPR019861">
    <property type="entry name" value="PorP/SprF_Bacteroidetes"/>
</dbReference>
<evidence type="ECO:0008006" key="4">
    <source>
        <dbReference type="Google" id="ProtNLM"/>
    </source>
</evidence>
<dbReference type="Proteomes" id="UP001501410">
    <property type="component" value="Unassembled WGS sequence"/>
</dbReference>
<reference evidence="3" key="1">
    <citation type="journal article" date="2019" name="Int. J. Syst. Evol. Microbiol.">
        <title>The Global Catalogue of Microorganisms (GCM) 10K type strain sequencing project: providing services to taxonomists for standard genome sequencing and annotation.</title>
        <authorList>
            <consortium name="The Broad Institute Genomics Platform"/>
            <consortium name="The Broad Institute Genome Sequencing Center for Infectious Disease"/>
            <person name="Wu L."/>
            <person name="Ma J."/>
        </authorList>
    </citation>
    <scope>NUCLEOTIDE SEQUENCE [LARGE SCALE GENOMIC DNA]</scope>
    <source>
        <strain evidence="3">JCM 31921</strain>
    </source>
</reference>
<proteinExistence type="predicted"/>
<comment type="caution">
    <text evidence="2">The sequence shown here is derived from an EMBL/GenBank/DDBJ whole genome shotgun (WGS) entry which is preliminary data.</text>
</comment>
<protein>
    <recommendedName>
        <fullName evidence="4">Type IX secretion system membrane protein, PorP/SprF family</fullName>
    </recommendedName>
</protein>
<sequence length="346" mass="37844">MKTLLKAGRQLLLMCGLCSTAAAQDIHFSQFYETSTLRNPALTGIYNGDYRFGVMYRSQWSSISAPFQTATAQAEIKRQIGEGQDFIGIGVLGFYDKTGSINLNTVSGNAAISYNKQLNEEHSTFLSAGLMVGYLQRSYDPSKITLGSQYIPGSGYDPANPSGEAFPNPKLNQLDFGLGLNYTSNTGADNKTNFSIGASAYHLTKPENNFYGNLAGVRQEMRFNVNASGNWLMDDTWSIQGLGNMMLQGKYYQVMVGGMVGRSNEGSGGENKLVLYGGLMYRLQDAIVPVFKIDYNDLTLGFSYDMNVSKLSTASNLKGGFEISLFKTGLMTDPQRGFSSTVCPRR</sequence>
<name>A0ABP8MEH4_9BACT</name>
<dbReference type="Pfam" id="PF11751">
    <property type="entry name" value="PorP_SprF"/>
    <property type="match status" value="1"/>
</dbReference>
<organism evidence="2 3">
    <name type="scientific">Rurimicrobium arvi</name>
    <dbReference type="NCBI Taxonomy" id="2049916"/>
    <lineage>
        <taxon>Bacteria</taxon>
        <taxon>Pseudomonadati</taxon>
        <taxon>Bacteroidota</taxon>
        <taxon>Chitinophagia</taxon>
        <taxon>Chitinophagales</taxon>
        <taxon>Chitinophagaceae</taxon>
        <taxon>Rurimicrobium</taxon>
    </lineage>
</organism>
<accession>A0ABP8MEH4</accession>
<keyword evidence="1" id="KW-0732">Signal</keyword>
<dbReference type="NCBIfam" id="TIGR03519">
    <property type="entry name" value="T9SS_PorP_fam"/>
    <property type="match status" value="1"/>
</dbReference>
<keyword evidence="3" id="KW-1185">Reference proteome</keyword>
<evidence type="ECO:0000256" key="1">
    <source>
        <dbReference type="SAM" id="SignalP"/>
    </source>
</evidence>
<dbReference type="RefSeq" id="WP_344822026.1">
    <property type="nucleotide sequence ID" value="NZ_BAABEZ010000002.1"/>
</dbReference>
<evidence type="ECO:0000313" key="2">
    <source>
        <dbReference type="EMBL" id="GAA4449345.1"/>
    </source>
</evidence>